<comment type="caution">
    <text evidence="11">The sequence shown here is derived from an EMBL/GenBank/DDBJ whole genome shotgun (WGS) entry which is preliminary data.</text>
</comment>
<protein>
    <recommendedName>
        <fullName evidence="13">Glycosyltransferase RgtA/B/C/D-like domain-containing protein</fullName>
    </recommendedName>
</protein>
<evidence type="ECO:0000256" key="6">
    <source>
        <dbReference type="ARBA" id="ARBA00022692"/>
    </source>
</evidence>
<dbReference type="PANTHER" id="PTHR12468">
    <property type="entry name" value="GPI MANNOSYLTRANSFERASE 2"/>
    <property type="match status" value="1"/>
</dbReference>
<evidence type="ECO:0000256" key="7">
    <source>
        <dbReference type="ARBA" id="ARBA00022824"/>
    </source>
</evidence>
<dbReference type="Proteomes" id="UP000246104">
    <property type="component" value="Unassembled WGS sequence"/>
</dbReference>
<dbReference type="InterPro" id="IPR007315">
    <property type="entry name" value="PIG-V/Gpi18"/>
</dbReference>
<dbReference type="GO" id="GO:0004376">
    <property type="term" value="F:GPI mannosyltransferase activity"/>
    <property type="evidence" value="ECO:0007669"/>
    <property type="project" value="InterPro"/>
</dbReference>
<comment type="subcellular location">
    <subcellularLocation>
        <location evidence="1">Endoplasmic reticulum membrane</location>
        <topology evidence="1">Multi-pass membrane protein</topology>
    </subcellularLocation>
</comment>
<evidence type="ECO:0000256" key="9">
    <source>
        <dbReference type="ARBA" id="ARBA00023136"/>
    </source>
</evidence>
<dbReference type="UniPathway" id="UPA00196"/>
<feature type="transmembrane region" description="Helical" evidence="10">
    <location>
        <begin position="165"/>
        <end position="190"/>
    </location>
</feature>
<feature type="transmembrane region" description="Helical" evidence="10">
    <location>
        <begin position="367"/>
        <end position="390"/>
    </location>
</feature>
<name>A0A317JM53_9BACT</name>
<keyword evidence="8 10" id="KW-1133">Transmembrane helix</keyword>
<organism evidence="11 12">
    <name type="scientific">Candidatus Cerribacteria bacterium 'Amazon FNV 2010 28 9'</name>
    <dbReference type="NCBI Taxonomy" id="2081795"/>
    <lineage>
        <taxon>Bacteria</taxon>
        <taxon>Candidatus Cerribacteria</taxon>
    </lineage>
</organism>
<keyword evidence="6 10" id="KW-0812">Transmembrane</keyword>
<keyword evidence="7" id="KW-0256">Endoplasmic reticulum</keyword>
<accession>A0A317JM53</accession>
<evidence type="ECO:0000256" key="5">
    <source>
        <dbReference type="ARBA" id="ARBA00022679"/>
    </source>
</evidence>
<feature type="transmembrane region" description="Helical" evidence="10">
    <location>
        <begin position="126"/>
        <end position="159"/>
    </location>
</feature>
<proteinExistence type="predicted"/>
<keyword evidence="3" id="KW-0337">GPI-anchor biosynthesis</keyword>
<dbReference type="PANTHER" id="PTHR12468:SF2">
    <property type="entry name" value="GPI MANNOSYLTRANSFERASE 2"/>
    <property type="match status" value="1"/>
</dbReference>
<evidence type="ECO:0000313" key="12">
    <source>
        <dbReference type="Proteomes" id="UP000246104"/>
    </source>
</evidence>
<dbReference type="AlphaFoldDB" id="A0A317JM53"/>
<feature type="transmembrane region" description="Helical" evidence="10">
    <location>
        <begin position="12"/>
        <end position="31"/>
    </location>
</feature>
<reference evidence="11 12" key="1">
    <citation type="submission" date="2018-02" db="EMBL/GenBank/DDBJ databases">
        <title>Genomic Reconstructions from Amazon Rainforest and Pasture Soil Reveal Novel Insights into the Physiology of Candidate Phyla in Tropical Sites.</title>
        <authorList>
            <person name="Kroeger M.E."/>
            <person name="Delmont T."/>
            <person name="Eren A.M."/>
            <person name="Guo J."/>
            <person name="Meyer K.M."/>
            <person name="Khan K."/>
            <person name="Rodrigues J.L.M."/>
            <person name="Bohannan B.J.M."/>
            <person name="Tringe S."/>
            <person name="Borges C.D."/>
            <person name="Tiedje J."/>
            <person name="Tsai S.M."/>
            <person name="Nusslein K."/>
        </authorList>
    </citation>
    <scope>NUCLEOTIDE SEQUENCE [LARGE SCALE GENOMIC DNA]</scope>
    <source>
        <strain evidence="11">Amazon FNV 2010 28 9</strain>
    </source>
</reference>
<dbReference type="EMBL" id="PSRQ01000062">
    <property type="protein sequence ID" value="PWU22523.1"/>
    <property type="molecule type" value="Genomic_DNA"/>
</dbReference>
<evidence type="ECO:0008006" key="13">
    <source>
        <dbReference type="Google" id="ProtNLM"/>
    </source>
</evidence>
<feature type="transmembrane region" description="Helical" evidence="10">
    <location>
        <begin position="221"/>
        <end position="245"/>
    </location>
</feature>
<dbReference type="GO" id="GO:0006506">
    <property type="term" value="P:GPI anchor biosynthetic process"/>
    <property type="evidence" value="ECO:0007669"/>
    <property type="project" value="UniProtKB-UniPathway"/>
</dbReference>
<evidence type="ECO:0000256" key="4">
    <source>
        <dbReference type="ARBA" id="ARBA00022676"/>
    </source>
</evidence>
<feature type="transmembrane region" description="Helical" evidence="10">
    <location>
        <begin position="290"/>
        <end position="310"/>
    </location>
</feature>
<evidence type="ECO:0000256" key="8">
    <source>
        <dbReference type="ARBA" id="ARBA00022989"/>
    </source>
</evidence>
<keyword evidence="5" id="KW-0808">Transferase</keyword>
<evidence type="ECO:0000256" key="3">
    <source>
        <dbReference type="ARBA" id="ARBA00022502"/>
    </source>
</evidence>
<evidence type="ECO:0000313" key="11">
    <source>
        <dbReference type="EMBL" id="PWU22523.1"/>
    </source>
</evidence>
<gene>
    <name evidence="11" type="ORF">C5B42_05920</name>
</gene>
<feature type="transmembrane region" description="Helical" evidence="10">
    <location>
        <begin position="93"/>
        <end position="114"/>
    </location>
</feature>
<dbReference type="GO" id="GO:0031501">
    <property type="term" value="C:mannosyltransferase complex"/>
    <property type="evidence" value="ECO:0007669"/>
    <property type="project" value="TreeGrafter"/>
</dbReference>
<sequence>MKLNSALRSGLLFACIYQLFLCAIVVTFLFIRNPSFSLFQLQDRLGAWDGAHYIFLSQHGYVKTGDEANFIVFYPLYPLLIRANPLFVLSPYISAWSISIIGSIVGHTFFYAWADKKYGAKRARPILFLFCLSPISVYFTHVYTEGLYLAISAAMLYFLEEKKHLLSASLGMLSSATRLVGITSIIPYLWSFHTQLNDINLFTNHHLHLSKIKSILRPQTLFPILYSVLIPVGFLTFLGINIVVFGSPTHYQLILKNHWYKEVTNPVQTYINYARGFSLQDLFINDNDHFVTQSIDVFITLLVPFILIAYIAKERKKTEWGLVAWTLSQLYIVCAQSFWLSNTRYIALILPLYVFLERIFEKGKALYILLCILSLIVMIFCIDLFAQGAWVF</sequence>
<evidence type="ECO:0000256" key="1">
    <source>
        <dbReference type="ARBA" id="ARBA00004477"/>
    </source>
</evidence>
<evidence type="ECO:0000256" key="2">
    <source>
        <dbReference type="ARBA" id="ARBA00004687"/>
    </source>
</evidence>
<keyword evidence="9 10" id="KW-0472">Membrane</keyword>
<dbReference type="GO" id="GO:0016020">
    <property type="term" value="C:membrane"/>
    <property type="evidence" value="ECO:0007669"/>
    <property type="project" value="GOC"/>
</dbReference>
<keyword evidence="4" id="KW-0328">Glycosyltransferase</keyword>
<dbReference type="GO" id="GO:0000009">
    <property type="term" value="F:alpha-1,6-mannosyltransferase activity"/>
    <property type="evidence" value="ECO:0007669"/>
    <property type="project" value="InterPro"/>
</dbReference>
<comment type="pathway">
    <text evidence="2">Glycolipid biosynthesis; glycosylphosphatidylinositol-anchor biosynthesis.</text>
</comment>
<evidence type="ECO:0000256" key="10">
    <source>
        <dbReference type="SAM" id="Phobius"/>
    </source>
</evidence>